<reference evidence="3" key="1">
    <citation type="journal article" date="2016" name="Genome Announc.">
        <title>Draft genome sequences of fungus Aspergillus calidoustus.</title>
        <authorList>
            <person name="Horn F."/>
            <person name="Linde J."/>
            <person name="Mattern D.J."/>
            <person name="Walther G."/>
            <person name="Guthke R."/>
            <person name="Scherlach K."/>
            <person name="Martin K."/>
            <person name="Brakhage A.A."/>
            <person name="Petzke L."/>
            <person name="Valiante V."/>
        </authorList>
    </citation>
    <scope>NUCLEOTIDE SEQUENCE [LARGE SCALE GENOMIC DNA]</scope>
    <source>
        <strain evidence="3">SF006504</strain>
    </source>
</reference>
<dbReference type="AlphaFoldDB" id="A0A0U5GGU3"/>
<evidence type="ECO:0000313" key="3">
    <source>
        <dbReference type="Proteomes" id="UP000054771"/>
    </source>
</evidence>
<name>A0A0U5GGU3_ASPCI</name>
<proteinExistence type="predicted"/>
<organism evidence="2 3">
    <name type="scientific">Aspergillus calidoustus</name>
    <dbReference type="NCBI Taxonomy" id="454130"/>
    <lineage>
        <taxon>Eukaryota</taxon>
        <taxon>Fungi</taxon>
        <taxon>Dikarya</taxon>
        <taxon>Ascomycota</taxon>
        <taxon>Pezizomycotina</taxon>
        <taxon>Eurotiomycetes</taxon>
        <taxon>Eurotiomycetidae</taxon>
        <taxon>Eurotiales</taxon>
        <taxon>Aspergillaceae</taxon>
        <taxon>Aspergillus</taxon>
        <taxon>Aspergillus subgen. Nidulantes</taxon>
    </lineage>
</organism>
<feature type="region of interest" description="Disordered" evidence="1">
    <location>
        <begin position="14"/>
        <end position="35"/>
    </location>
</feature>
<feature type="compositionally biased region" description="Polar residues" evidence="1">
    <location>
        <begin position="148"/>
        <end position="158"/>
    </location>
</feature>
<keyword evidence="3" id="KW-1185">Reference proteome</keyword>
<protein>
    <submittedName>
        <fullName evidence="2">Uncharacterized protein</fullName>
    </submittedName>
</protein>
<evidence type="ECO:0000313" key="2">
    <source>
        <dbReference type="EMBL" id="CEL11730.1"/>
    </source>
</evidence>
<accession>A0A0U5GGU3</accession>
<sequence length="287" mass="32316">MPWFSAPQCLGRRANKRSHENAFASRPLHPPPATSVKSTVLSRLWTLFFPTKDPDITSLSPREEELTTSQHTLVQESNVKPEITITQLQRDLPFTPPSPLPSQRTLTQKSDVKPSTTHLAYEPHPGKLWHDLPFTPPSPPPSQRIFAQESNAKPSSEITTKHLPHPAKGLNSRTRNSPDLPQFGNAIESQPWVTYNTESGDIEVEHDGSVHKIPFQLCVITHTGCLPQYETDNIKVRLLTPGFVVAKCTARVPYVVAQSRLPGLPKLPQWTEASERDSNLYWFNRYV</sequence>
<feature type="compositionally biased region" description="Polar residues" evidence="1">
    <location>
        <begin position="101"/>
        <end position="118"/>
    </location>
</feature>
<gene>
    <name evidence="2" type="ORF">ASPCAL14827</name>
</gene>
<dbReference type="EMBL" id="CDMC01000030">
    <property type="protein sequence ID" value="CEL11730.1"/>
    <property type="molecule type" value="Genomic_DNA"/>
</dbReference>
<feature type="compositionally biased region" description="Polar residues" evidence="1">
    <location>
        <begin position="67"/>
        <end position="89"/>
    </location>
</feature>
<feature type="region of interest" description="Disordered" evidence="1">
    <location>
        <begin position="56"/>
        <end position="119"/>
    </location>
</feature>
<feature type="region of interest" description="Disordered" evidence="1">
    <location>
        <begin position="137"/>
        <end position="176"/>
    </location>
</feature>
<evidence type="ECO:0000256" key="1">
    <source>
        <dbReference type="SAM" id="MobiDB-lite"/>
    </source>
</evidence>
<dbReference type="Proteomes" id="UP000054771">
    <property type="component" value="Unassembled WGS sequence"/>
</dbReference>